<protein>
    <submittedName>
        <fullName evidence="2">Copper binding periplasmic CusF family protein</fullName>
    </submittedName>
</protein>
<proteinExistence type="predicted"/>
<feature type="signal peptide" evidence="1">
    <location>
        <begin position="1"/>
        <end position="21"/>
    </location>
</feature>
<sequence length="108" mass="11869">MNASFIALGALLFALSFPAFSESMPDRRLDGAKSYQTARAEGTIKAIAPERHTVTLAHGPVLALQWPPMTMGFKTSDEQLEGLRVGDRVEFEFRSEGGSSRILSIRKK</sequence>
<dbReference type="Pfam" id="PF11604">
    <property type="entry name" value="CusF_Ec"/>
    <property type="match status" value="1"/>
</dbReference>
<keyword evidence="1" id="KW-0732">Signal</keyword>
<reference evidence="2 3" key="1">
    <citation type="submission" date="2018-02" db="EMBL/GenBank/DDBJ databases">
        <title>FDA/CDC Antimicrobial Resistant Isolate Bank Genome Sequencing.</title>
        <authorList>
            <person name="Benahmed F.H."/>
            <person name="Lutgring J.D."/>
            <person name="Yoo B."/>
            <person name="Machado M."/>
            <person name="Brown A."/>
            <person name="McAllister G."/>
            <person name="Perry A."/>
            <person name="Halpin A.L."/>
            <person name="Vavikolanu K."/>
            <person name="Ott S."/>
            <person name="Zhao X."/>
            <person name="Tallon L.J."/>
            <person name="Sadzewicz L."/>
            <person name="Aluvathingal J."/>
            <person name="Nadendla S."/>
            <person name="Voskania-kordi A."/>
            <person name="Simonyan V."/>
            <person name="Patel J."/>
            <person name="Shawar R.M."/>
        </authorList>
    </citation>
    <scope>NUCLEOTIDE SEQUENCE [LARGE SCALE GENOMIC DNA]</scope>
    <source>
        <strain evidence="2 3">AR_0356</strain>
    </source>
</reference>
<dbReference type="AlphaFoldDB" id="A0A2R3IYT0"/>
<evidence type="ECO:0000256" key="1">
    <source>
        <dbReference type="SAM" id="SignalP"/>
    </source>
</evidence>
<dbReference type="Proteomes" id="UP000238390">
    <property type="component" value="Chromosome"/>
</dbReference>
<dbReference type="RefSeq" id="WP_058146199.1">
    <property type="nucleotide sequence ID" value="NZ_CP027169.1"/>
</dbReference>
<keyword evidence="3" id="KW-1185">Reference proteome</keyword>
<evidence type="ECO:0000313" key="2">
    <source>
        <dbReference type="EMBL" id="AVK07079.1"/>
    </source>
</evidence>
<accession>A0A2R3IYT0</accession>
<dbReference type="EMBL" id="CP027169">
    <property type="protein sequence ID" value="AVK07079.1"/>
    <property type="molecule type" value="Genomic_DNA"/>
</dbReference>
<organism evidence="2 3">
    <name type="scientific">Pseudomonas paraeruginosa</name>
    <dbReference type="NCBI Taxonomy" id="2994495"/>
    <lineage>
        <taxon>Bacteria</taxon>
        <taxon>Pseudomonadati</taxon>
        <taxon>Pseudomonadota</taxon>
        <taxon>Gammaproteobacteria</taxon>
        <taxon>Pseudomonadales</taxon>
        <taxon>Pseudomonadaceae</taxon>
        <taxon>Pseudomonas</taxon>
    </lineage>
</organism>
<dbReference type="InterPro" id="IPR042230">
    <property type="entry name" value="CusF_sf"/>
</dbReference>
<dbReference type="Gene3D" id="2.40.50.320">
    <property type="entry name" value="Copper binding periplasmic protein CusF"/>
    <property type="match status" value="1"/>
</dbReference>
<gene>
    <name evidence="2" type="ORF">CSB93_5322</name>
</gene>
<evidence type="ECO:0000313" key="3">
    <source>
        <dbReference type="Proteomes" id="UP000238390"/>
    </source>
</evidence>
<dbReference type="InterPro" id="IPR021647">
    <property type="entry name" value="CusF_Ec"/>
</dbReference>
<name>A0A2R3IYT0_9PSED</name>
<feature type="chain" id="PRO_5015311563" evidence="1">
    <location>
        <begin position="22"/>
        <end position="108"/>
    </location>
</feature>